<dbReference type="KEGG" id="pbar:105423620"/>
<name>A0A6I9VXC7_9HYME</name>
<keyword evidence="6" id="KW-0496">Mitochondrion</keyword>
<evidence type="ECO:0000256" key="8">
    <source>
        <dbReference type="ARBA" id="ARBA00032055"/>
    </source>
</evidence>
<dbReference type="FunFam" id="4.10.640.10:FF:000008">
    <property type="entry name" value="28S ribosomal protein S18b, mitochondrial"/>
    <property type="match status" value="1"/>
</dbReference>
<proteinExistence type="inferred from homology"/>
<organism evidence="11 12">
    <name type="scientific">Pogonomyrmex barbatus</name>
    <name type="common">red harvester ant</name>
    <dbReference type="NCBI Taxonomy" id="144034"/>
    <lineage>
        <taxon>Eukaryota</taxon>
        <taxon>Metazoa</taxon>
        <taxon>Ecdysozoa</taxon>
        <taxon>Arthropoda</taxon>
        <taxon>Hexapoda</taxon>
        <taxon>Insecta</taxon>
        <taxon>Pterygota</taxon>
        <taxon>Neoptera</taxon>
        <taxon>Endopterygota</taxon>
        <taxon>Hymenoptera</taxon>
        <taxon>Apocrita</taxon>
        <taxon>Aculeata</taxon>
        <taxon>Formicoidea</taxon>
        <taxon>Formicidae</taxon>
        <taxon>Myrmicinae</taxon>
        <taxon>Pogonomyrmex</taxon>
    </lineage>
</organism>
<dbReference type="GO" id="GO:0003735">
    <property type="term" value="F:structural constituent of ribosome"/>
    <property type="evidence" value="ECO:0007669"/>
    <property type="project" value="InterPro"/>
</dbReference>
<gene>
    <name evidence="12" type="primary">LOC105423620</name>
</gene>
<reference evidence="12" key="1">
    <citation type="submission" date="2025-08" db="UniProtKB">
        <authorList>
            <consortium name="RefSeq"/>
        </authorList>
    </citation>
    <scope>IDENTIFICATION</scope>
</reference>
<dbReference type="Pfam" id="PF01084">
    <property type="entry name" value="Ribosomal_S18"/>
    <property type="match status" value="1"/>
</dbReference>
<dbReference type="PANTHER" id="PTHR13329:SF2">
    <property type="entry name" value="SMALL RIBOSOMAL SUBUNIT PROTEIN MS40"/>
    <property type="match status" value="1"/>
</dbReference>
<keyword evidence="11" id="KW-1185">Reference proteome</keyword>
<dbReference type="RefSeq" id="XP_011631725.1">
    <property type="nucleotide sequence ID" value="XM_011633423.2"/>
</dbReference>
<dbReference type="SUPFAM" id="SSF46911">
    <property type="entry name" value="Ribosomal protein S18"/>
    <property type="match status" value="1"/>
</dbReference>
<keyword evidence="7" id="KW-0687">Ribonucleoprotein</keyword>
<comment type="similarity">
    <text evidence="2">Belongs to the bacterial ribosomal protein bS18 family. Mitochondrion-specific ribosomal protein mS40 subfamily.</text>
</comment>
<dbReference type="GeneID" id="105423620"/>
<comment type="subcellular location">
    <subcellularLocation>
        <location evidence="1">Mitochondrion</location>
    </subcellularLocation>
</comment>
<evidence type="ECO:0000256" key="2">
    <source>
        <dbReference type="ARBA" id="ARBA00006136"/>
    </source>
</evidence>
<dbReference type="InterPro" id="IPR036870">
    <property type="entry name" value="Ribosomal_bS18_sf"/>
</dbReference>
<evidence type="ECO:0000256" key="9">
    <source>
        <dbReference type="ARBA" id="ARBA00035130"/>
    </source>
</evidence>
<dbReference type="InterPro" id="IPR040054">
    <property type="entry name" value="MRPS18B"/>
</dbReference>
<dbReference type="AlphaFoldDB" id="A0A6I9VXC7"/>
<accession>A0A6I9VXC7</accession>
<evidence type="ECO:0000313" key="11">
    <source>
        <dbReference type="Proteomes" id="UP000504615"/>
    </source>
</evidence>
<sequence>MSILNTLQRVGALARASLIHKLDPARTITFSCVRYSTEENVAEGNAEDNADNTVDTPKIARRPVIPVETSIQYINSDAYKQTYGDNPVWKLYKRNHKGLFPPRKTRKTCIRKGQISTGNPCPICRDEYLVLDHRNVKLLEQFIDKHNGDILSYSKTNICQRQHKQLLIAITRAKDYGTITFDVPIRQYDYSEWKPANN</sequence>
<evidence type="ECO:0000256" key="7">
    <source>
        <dbReference type="ARBA" id="ARBA00023274"/>
    </source>
</evidence>
<dbReference type="Proteomes" id="UP000504615">
    <property type="component" value="Unplaced"/>
</dbReference>
<evidence type="ECO:0000256" key="10">
    <source>
        <dbReference type="ARBA" id="ARBA00035515"/>
    </source>
</evidence>
<keyword evidence="5 12" id="KW-0689">Ribosomal protein</keyword>
<evidence type="ECO:0000256" key="4">
    <source>
        <dbReference type="ARBA" id="ARBA00022946"/>
    </source>
</evidence>
<dbReference type="InterPro" id="IPR001648">
    <property type="entry name" value="Ribosomal_bS18"/>
</dbReference>
<evidence type="ECO:0000256" key="6">
    <source>
        <dbReference type="ARBA" id="ARBA00023128"/>
    </source>
</evidence>
<dbReference type="Gene3D" id="4.10.640.10">
    <property type="entry name" value="Ribosomal protein S18"/>
    <property type="match status" value="1"/>
</dbReference>
<evidence type="ECO:0000256" key="3">
    <source>
        <dbReference type="ARBA" id="ARBA00022553"/>
    </source>
</evidence>
<evidence type="ECO:0000313" key="12">
    <source>
        <dbReference type="RefSeq" id="XP_011631725.1"/>
    </source>
</evidence>
<evidence type="ECO:0000256" key="5">
    <source>
        <dbReference type="ARBA" id="ARBA00022980"/>
    </source>
</evidence>
<evidence type="ECO:0000256" key="1">
    <source>
        <dbReference type="ARBA" id="ARBA00004173"/>
    </source>
</evidence>
<protein>
    <recommendedName>
        <fullName evidence="9">Small ribosomal subunit protein mS40</fullName>
    </recommendedName>
    <alternativeName>
        <fullName evidence="8">28S ribosomal protein S18-2, mitochondrial</fullName>
    </alternativeName>
    <alternativeName>
        <fullName evidence="10">28S ribosomal protein S18b, mitochondrial</fullName>
    </alternativeName>
</protein>
<dbReference type="GO" id="GO:0005763">
    <property type="term" value="C:mitochondrial small ribosomal subunit"/>
    <property type="evidence" value="ECO:0007669"/>
    <property type="project" value="UniProtKB-ARBA"/>
</dbReference>
<keyword evidence="3" id="KW-0597">Phosphoprotein</keyword>
<keyword evidence="4" id="KW-0809">Transit peptide</keyword>
<dbReference type="PANTHER" id="PTHR13329">
    <property type="entry name" value="MITOCHONDRIAL RIBOSOMAL PROTEIN S18B"/>
    <property type="match status" value="1"/>
</dbReference>
<dbReference type="GO" id="GO:0032543">
    <property type="term" value="P:mitochondrial translation"/>
    <property type="evidence" value="ECO:0007669"/>
    <property type="project" value="InterPro"/>
</dbReference>
<dbReference type="OrthoDB" id="21463at2759"/>
<dbReference type="CTD" id="28973"/>